<accession>A0A1A9AEX4</accession>
<evidence type="ECO:0000256" key="4">
    <source>
        <dbReference type="RuleBase" id="RU003345"/>
    </source>
</evidence>
<evidence type="ECO:0000259" key="5">
    <source>
        <dbReference type="Pfam" id="PF00171"/>
    </source>
</evidence>
<gene>
    <name evidence="6" type="ORF">GA0070621_5665</name>
</gene>
<evidence type="ECO:0000256" key="3">
    <source>
        <dbReference type="PROSITE-ProRule" id="PRU10007"/>
    </source>
</evidence>
<dbReference type="PANTHER" id="PTHR42991">
    <property type="entry name" value="ALDEHYDE DEHYDROGENASE"/>
    <property type="match status" value="1"/>
</dbReference>
<dbReference type="PATRIC" id="fig|299146.4.peg.5845"/>
<dbReference type="InterPro" id="IPR016162">
    <property type="entry name" value="Ald_DH_N"/>
</dbReference>
<dbReference type="InterPro" id="IPR016163">
    <property type="entry name" value="Ald_DH_C"/>
</dbReference>
<reference evidence="6 7" key="1">
    <citation type="submission" date="2016-06" db="EMBL/GenBank/DDBJ databases">
        <authorList>
            <person name="Kjaerup R.B."/>
            <person name="Dalgaard T.S."/>
            <person name="Juul-Madsen H.R."/>
        </authorList>
    </citation>
    <scope>NUCLEOTIDE SEQUENCE [LARGE SCALE GENOMIC DNA]</scope>
    <source>
        <strain evidence="6 7">DSM 45248</strain>
    </source>
</reference>
<name>A0A1A9AEX4_9ACTN</name>
<organism evidence="6 7">
    <name type="scientific">Micromonospora narathiwatensis</name>
    <dbReference type="NCBI Taxonomy" id="299146"/>
    <lineage>
        <taxon>Bacteria</taxon>
        <taxon>Bacillati</taxon>
        <taxon>Actinomycetota</taxon>
        <taxon>Actinomycetes</taxon>
        <taxon>Micromonosporales</taxon>
        <taxon>Micromonosporaceae</taxon>
        <taxon>Micromonospora</taxon>
    </lineage>
</organism>
<keyword evidence="7" id="KW-1185">Reference proteome</keyword>
<dbReference type="PROSITE" id="PS00687">
    <property type="entry name" value="ALDEHYDE_DEHYDR_GLU"/>
    <property type="match status" value="1"/>
</dbReference>
<evidence type="ECO:0000256" key="1">
    <source>
        <dbReference type="ARBA" id="ARBA00009986"/>
    </source>
</evidence>
<dbReference type="SUPFAM" id="SSF53720">
    <property type="entry name" value="ALDH-like"/>
    <property type="match status" value="1"/>
</dbReference>
<dbReference type="AlphaFoldDB" id="A0A1A9AEX4"/>
<feature type="active site" evidence="3">
    <location>
        <position position="289"/>
    </location>
</feature>
<dbReference type="InterPro" id="IPR016161">
    <property type="entry name" value="Ald_DH/histidinol_DH"/>
</dbReference>
<keyword evidence="2 4" id="KW-0560">Oxidoreductase</keyword>
<comment type="similarity">
    <text evidence="1 4">Belongs to the aldehyde dehydrogenase family.</text>
</comment>
<dbReference type="EMBL" id="LT594324">
    <property type="protein sequence ID" value="SBT54736.1"/>
    <property type="molecule type" value="Genomic_DNA"/>
</dbReference>
<dbReference type="GO" id="GO:0008911">
    <property type="term" value="F:lactaldehyde dehydrogenase (NAD+) activity"/>
    <property type="evidence" value="ECO:0007669"/>
    <property type="project" value="TreeGrafter"/>
</dbReference>
<feature type="domain" description="Aldehyde dehydrogenase" evidence="5">
    <location>
        <begin position="59"/>
        <end position="512"/>
    </location>
</feature>
<sequence>MAGGKVCGGYRNLTAILATESVTDKGQGNCFRASLASSTLPIVEPRAFFVAGRPVHGEGELTVTHPYDGRVVGRTTVATPDQVEAAVAAAAGVAAAAAALPAHARAAALDHVSRRLAERADEVAALITAENGKPVKWAKAEVGRAVSTFRWAAEEARRFSGELQRLDTDPAATGRIALVRRVPRGPVLGIAPFNFPLNLVAHKVAPAIAVGTPIVVKPAPATPLSALLLGEILAETELPEGMFSVLPLPNERAAELVADPRLPVVSFTGSGPVGAAIRRAAPEKHVTLELGGNAAAVICEDWSSDEDLTFAAHRIATFANYQAGQSCIAVQRVYVHEWLYDGFLPRLVAAVQELRTGDPTSELTDVGPLVSVEAAERVEAWVDEAVAAGATIEFGGRREGATYPPTVLSGVPSSAKVCREEIFGPVLVVTPIENDQAAFAAVNDSAYGLQAGIFTHNLQTAFLASRTLEVGGVIVGDVPSYRADQMPYGGVKGSGVGREGLRSAMEDYTEPRVMVLTGLAL</sequence>
<dbReference type="Pfam" id="PF00171">
    <property type="entry name" value="Aldedh"/>
    <property type="match status" value="1"/>
</dbReference>
<dbReference type="Proteomes" id="UP000198765">
    <property type="component" value="Chromosome I"/>
</dbReference>
<dbReference type="FunFam" id="3.40.605.10:FF:000020">
    <property type="entry name" value="Aldehyde dehydrogenase"/>
    <property type="match status" value="1"/>
</dbReference>
<dbReference type="InterPro" id="IPR051020">
    <property type="entry name" value="ALDH-related_metabolic_enz"/>
</dbReference>
<evidence type="ECO:0000313" key="7">
    <source>
        <dbReference type="Proteomes" id="UP000198765"/>
    </source>
</evidence>
<dbReference type="PANTHER" id="PTHR42991:SF1">
    <property type="entry name" value="ALDEHYDE DEHYDROGENASE"/>
    <property type="match status" value="1"/>
</dbReference>
<dbReference type="InterPro" id="IPR015590">
    <property type="entry name" value="Aldehyde_DH_dom"/>
</dbReference>
<protein>
    <submittedName>
        <fullName evidence="6">Succinate semialdehyde dehydrogenase</fullName>
    </submittedName>
</protein>
<dbReference type="InterPro" id="IPR029510">
    <property type="entry name" value="Ald_DH_CS_GLU"/>
</dbReference>
<evidence type="ECO:0000313" key="6">
    <source>
        <dbReference type="EMBL" id="SBT54736.1"/>
    </source>
</evidence>
<dbReference type="Gene3D" id="3.40.309.10">
    <property type="entry name" value="Aldehyde Dehydrogenase, Chain A, domain 2"/>
    <property type="match status" value="1"/>
</dbReference>
<proteinExistence type="inferred from homology"/>
<evidence type="ECO:0000256" key="2">
    <source>
        <dbReference type="ARBA" id="ARBA00023002"/>
    </source>
</evidence>
<dbReference type="Gene3D" id="3.40.605.10">
    <property type="entry name" value="Aldehyde Dehydrogenase, Chain A, domain 1"/>
    <property type="match status" value="1"/>
</dbReference>